<evidence type="ECO:0000256" key="1">
    <source>
        <dbReference type="SAM" id="Phobius"/>
    </source>
</evidence>
<keyword evidence="1" id="KW-1133">Transmembrane helix</keyword>
<sequence>MKKRFVKISKVVLIAVVFFWFVIVLLLNFQDDLLREMYPEKVWVHRVNSIAKLNEVQSKYIGVELDVVYDLENNLFEVYHPPAPPTGLSLNEYFEAIERREEQQIWLDFKNLDASNESAALNRLEEICLMFSISRNQIIVESRNPQFLSSFFNSGYRTSYYLPGSLTTQKDTERSNLLKQIASNIDASKPTFISTHKDDVDLLKENFPSKSILTWTIHLESERVPFYSIKSIYNSAIRARRKHKLLSDDQIKVVLHRYIARSGNY</sequence>
<keyword evidence="4" id="KW-1185">Reference proteome</keyword>
<name>A0A3M0G6U9_9FLAO</name>
<dbReference type="EMBL" id="REFV01000005">
    <property type="protein sequence ID" value="RMB60624.1"/>
    <property type="molecule type" value="Genomic_DNA"/>
</dbReference>
<dbReference type="OrthoDB" id="1138968at2"/>
<reference evidence="3 4" key="1">
    <citation type="submission" date="2018-10" db="EMBL/GenBank/DDBJ databases">
        <title>Dokdonia luteus sp. nov., isolated from sea water.</title>
        <authorList>
            <person name="Zhou L.Y."/>
            <person name="Du Z.J."/>
        </authorList>
    </citation>
    <scope>NUCLEOTIDE SEQUENCE [LARGE SCALE GENOMIC DNA]</scope>
    <source>
        <strain evidence="3 4">SH27</strain>
    </source>
</reference>
<gene>
    <name evidence="3" type="ORF">EAX61_07350</name>
</gene>
<evidence type="ECO:0000259" key="2">
    <source>
        <dbReference type="Pfam" id="PF10223"/>
    </source>
</evidence>
<feature type="transmembrane region" description="Helical" evidence="1">
    <location>
        <begin position="12"/>
        <end position="29"/>
    </location>
</feature>
<dbReference type="AlphaFoldDB" id="A0A3M0G6U9"/>
<evidence type="ECO:0000313" key="3">
    <source>
        <dbReference type="EMBL" id="RMB60624.1"/>
    </source>
</evidence>
<accession>A0A3M0G6U9</accession>
<dbReference type="Proteomes" id="UP000281985">
    <property type="component" value="Unassembled WGS sequence"/>
</dbReference>
<proteinExistence type="predicted"/>
<comment type="caution">
    <text evidence="3">The sequence shown here is derived from an EMBL/GenBank/DDBJ whole genome shotgun (WGS) entry which is preliminary data.</text>
</comment>
<feature type="domain" description="Menorin-like" evidence="2">
    <location>
        <begin position="42"/>
        <end position="120"/>
    </location>
</feature>
<evidence type="ECO:0000313" key="4">
    <source>
        <dbReference type="Proteomes" id="UP000281985"/>
    </source>
</evidence>
<keyword evidence="1" id="KW-0472">Membrane</keyword>
<keyword evidence="1" id="KW-0812">Transmembrane</keyword>
<dbReference type="Pfam" id="PF10223">
    <property type="entry name" value="Menorin_N"/>
    <property type="match status" value="1"/>
</dbReference>
<dbReference type="InterPro" id="IPR019356">
    <property type="entry name" value="Menorin_dom"/>
</dbReference>
<organism evidence="3 4">
    <name type="scientific">Dokdonia sinensis</name>
    <dbReference type="NCBI Taxonomy" id="2479847"/>
    <lineage>
        <taxon>Bacteria</taxon>
        <taxon>Pseudomonadati</taxon>
        <taxon>Bacteroidota</taxon>
        <taxon>Flavobacteriia</taxon>
        <taxon>Flavobacteriales</taxon>
        <taxon>Flavobacteriaceae</taxon>
        <taxon>Dokdonia</taxon>
    </lineage>
</organism>
<dbReference type="RefSeq" id="WP_121917027.1">
    <property type="nucleotide sequence ID" value="NZ_REFV01000005.1"/>
</dbReference>
<protein>
    <submittedName>
        <fullName evidence="3">DUF2181 domain-containing protein</fullName>
    </submittedName>
</protein>